<feature type="region of interest" description="Disordered" evidence="1">
    <location>
        <begin position="57"/>
        <end position="105"/>
    </location>
</feature>
<gene>
    <name evidence="2" type="ORF">JEQ12_001724</name>
</gene>
<organism evidence="2 3">
    <name type="scientific">Ovis aries</name>
    <name type="common">Sheep</name>
    <dbReference type="NCBI Taxonomy" id="9940"/>
    <lineage>
        <taxon>Eukaryota</taxon>
        <taxon>Metazoa</taxon>
        <taxon>Chordata</taxon>
        <taxon>Craniata</taxon>
        <taxon>Vertebrata</taxon>
        <taxon>Euteleostomi</taxon>
        <taxon>Mammalia</taxon>
        <taxon>Eutheria</taxon>
        <taxon>Laurasiatheria</taxon>
        <taxon>Artiodactyla</taxon>
        <taxon>Ruminantia</taxon>
        <taxon>Pecora</taxon>
        <taxon>Bovidae</taxon>
        <taxon>Caprinae</taxon>
        <taxon>Ovis</taxon>
    </lineage>
</organism>
<protein>
    <submittedName>
        <fullName evidence="2">Uncharacterized protein</fullName>
    </submittedName>
</protein>
<comment type="caution">
    <text evidence="2">The sequence shown here is derived from an EMBL/GenBank/DDBJ whole genome shotgun (WGS) entry which is preliminary data.</text>
</comment>
<proteinExistence type="predicted"/>
<reference evidence="2 3" key="1">
    <citation type="submission" date="2020-12" db="EMBL/GenBank/DDBJ databases">
        <title>De novo assembly of Tibetan sheep genome.</title>
        <authorList>
            <person name="Li X."/>
        </authorList>
    </citation>
    <scope>NUCLEOTIDE SEQUENCE [LARGE SCALE GENOMIC DNA]</scope>
    <source>
        <tissue evidence="2">Heart</tissue>
    </source>
</reference>
<name>A0A836AK37_SHEEP</name>
<dbReference type="EMBL" id="JAEMGP010000001">
    <property type="protein sequence ID" value="KAG5216148.1"/>
    <property type="molecule type" value="Genomic_DNA"/>
</dbReference>
<accession>A0A836AK37</accession>
<evidence type="ECO:0000313" key="2">
    <source>
        <dbReference type="EMBL" id="KAG5216148.1"/>
    </source>
</evidence>
<evidence type="ECO:0000256" key="1">
    <source>
        <dbReference type="SAM" id="MobiDB-lite"/>
    </source>
</evidence>
<sequence length="105" mass="11620">MIENISPKSDEFYMNFEKPTATASKWAQSQKMRSKTSLVMRKRIRLYRNALKESRSLALASSRHLGPAAEAGRSPRAPAVAELGAPGRQEDMTHVATPPPRNLGD</sequence>
<dbReference type="Proteomes" id="UP000664991">
    <property type="component" value="Unassembled WGS sequence"/>
</dbReference>
<evidence type="ECO:0000313" key="3">
    <source>
        <dbReference type="Proteomes" id="UP000664991"/>
    </source>
</evidence>
<dbReference type="AlphaFoldDB" id="A0A836AK37"/>